<organism evidence="5 6">
    <name type="scientific">Streptococcus constellatus</name>
    <dbReference type="NCBI Taxonomy" id="76860"/>
    <lineage>
        <taxon>Bacteria</taxon>
        <taxon>Bacillati</taxon>
        <taxon>Bacillota</taxon>
        <taxon>Bacilli</taxon>
        <taxon>Lactobacillales</taxon>
        <taxon>Streptococcaceae</taxon>
        <taxon>Streptococcus</taxon>
        <taxon>Streptococcus anginosus group</taxon>
    </lineage>
</organism>
<keyword evidence="1 3" id="KW-0732">Signal</keyword>
<dbReference type="AlphaFoldDB" id="A0A564TSJ0"/>
<evidence type="ECO:0000313" key="5">
    <source>
        <dbReference type="EMBL" id="VUX10219.1"/>
    </source>
</evidence>
<evidence type="ECO:0000259" key="4">
    <source>
        <dbReference type="Pfam" id="PF04650"/>
    </source>
</evidence>
<feature type="compositionally biased region" description="Polar residues" evidence="2">
    <location>
        <begin position="81"/>
        <end position="117"/>
    </location>
</feature>
<evidence type="ECO:0000313" key="6">
    <source>
        <dbReference type="Proteomes" id="UP000385544"/>
    </source>
</evidence>
<gene>
    <name evidence="5" type="ORF">SCSS39_01906</name>
</gene>
<dbReference type="Proteomes" id="UP000385544">
    <property type="component" value="Unassembled WGS sequence"/>
</dbReference>
<feature type="signal peptide" evidence="3">
    <location>
        <begin position="1"/>
        <end position="31"/>
    </location>
</feature>
<evidence type="ECO:0000256" key="2">
    <source>
        <dbReference type="SAM" id="MobiDB-lite"/>
    </source>
</evidence>
<evidence type="ECO:0000256" key="3">
    <source>
        <dbReference type="SAM" id="SignalP"/>
    </source>
</evidence>
<feature type="compositionally biased region" description="Polar residues" evidence="2">
    <location>
        <begin position="51"/>
        <end position="67"/>
    </location>
</feature>
<proteinExistence type="predicted"/>
<protein>
    <submittedName>
        <fullName evidence="5">YSIRK type signal peptide</fullName>
    </submittedName>
</protein>
<dbReference type="EMBL" id="CABHMZ010000028">
    <property type="protein sequence ID" value="VUX10219.1"/>
    <property type="molecule type" value="Genomic_DNA"/>
</dbReference>
<evidence type="ECO:0000256" key="1">
    <source>
        <dbReference type="ARBA" id="ARBA00022729"/>
    </source>
</evidence>
<feature type="chain" id="PRO_5039158802" evidence="3">
    <location>
        <begin position="32"/>
        <end position="117"/>
    </location>
</feature>
<feature type="domain" description="YSIRK Gram-positive signal peptide" evidence="4">
    <location>
        <begin position="3"/>
        <end position="25"/>
    </location>
</feature>
<reference evidence="5 6" key="1">
    <citation type="submission" date="2019-07" db="EMBL/GenBank/DDBJ databases">
        <authorList>
            <person name="Hibberd C M."/>
            <person name="Gehrig L. J."/>
            <person name="Chang H.-W."/>
            <person name="Venkatesh S."/>
        </authorList>
    </citation>
    <scope>NUCLEOTIDE SEQUENCE [LARGE SCALE GENOMIC DNA]</scope>
    <source>
        <strain evidence="5">Streptococcus_constellatus_SS_Bg39</strain>
    </source>
</reference>
<feature type="region of interest" description="Disordered" evidence="2">
    <location>
        <begin position="51"/>
        <end position="117"/>
    </location>
</feature>
<sequence length="117" mass="12217">MQKQRFSLRKYKFGLASVVLGTFLVIGAAQAQADEQAANPVGTQEARVVTTAESNSQVTTSVANTESAVEKTDASVATPGETPQQTEAAQVDTVSSSAETLSNTEVQSTSLHKTSVL</sequence>
<dbReference type="NCBIfam" id="TIGR01168">
    <property type="entry name" value="YSIRK_signal"/>
    <property type="match status" value="1"/>
</dbReference>
<dbReference type="Pfam" id="PF04650">
    <property type="entry name" value="YSIRK_signal"/>
    <property type="match status" value="1"/>
</dbReference>
<name>A0A564TSJ0_STRCV</name>
<dbReference type="InterPro" id="IPR005877">
    <property type="entry name" value="YSIRK_signal_dom"/>
</dbReference>
<accession>A0A564TSJ0</accession>